<dbReference type="AlphaFoldDB" id="A0A4C1YZK4"/>
<proteinExistence type="predicted"/>
<gene>
    <name evidence="1" type="ORF">EVAR_62276_1</name>
</gene>
<organism evidence="1 2">
    <name type="scientific">Eumeta variegata</name>
    <name type="common">Bagworm moth</name>
    <name type="synonym">Eumeta japonica</name>
    <dbReference type="NCBI Taxonomy" id="151549"/>
    <lineage>
        <taxon>Eukaryota</taxon>
        <taxon>Metazoa</taxon>
        <taxon>Ecdysozoa</taxon>
        <taxon>Arthropoda</taxon>
        <taxon>Hexapoda</taxon>
        <taxon>Insecta</taxon>
        <taxon>Pterygota</taxon>
        <taxon>Neoptera</taxon>
        <taxon>Endopterygota</taxon>
        <taxon>Lepidoptera</taxon>
        <taxon>Glossata</taxon>
        <taxon>Ditrysia</taxon>
        <taxon>Tineoidea</taxon>
        <taxon>Psychidae</taxon>
        <taxon>Oiketicinae</taxon>
        <taxon>Eumeta</taxon>
    </lineage>
</organism>
<evidence type="ECO:0000313" key="1">
    <source>
        <dbReference type="EMBL" id="GBP80373.1"/>
    </source>
</evidence>
<reference evidence="1 2" key="1">
    <citation type="journal article" date="2019" name="Commun. Biol.">
        <title>The bagworm genome reveals a unique fibroin gene that provides high tensile strength.</title>
        <authorList>
            <person name="Kono N."/>
            <person name="Nakamura H."/>
            <person name="Ohtoshi R."/>
            <person name="Tomita M."/>
            <person name="Numata K."/>
            <person name="Arakawa K."/>
        </authorList>
    </citation>
    <scope>NUCLEOTIDE SEQUENCE [LARGE SCALE GENOMIC DNA]</scope>
</reference>
<keyword evidence="2" id="KW-1185">Reference proteome</keyword>
<evidence type="ECO:0000313" key="2">
    <source>
        <dbReference type="Proteomes" id="UP000299102"/>
    </source>
</evidence>
<comment type="caution">
    <text evidence="1">The sequence shown here is derived from an EMBL/GenBank/DDBJ whole genome shotgun (WGS) entry which is preliminary data.</text>
</comment>
<protein>
    <submittedName>
        <fullName evidence="1">Uncharacterized protein</fullName>
    </submittedName>
</protein>
<name>A0A4C1YZK4_EUMVA</name>
<accession>A0A4C1YZK4</accession>
<dbReference type="EMBL" id="BGZK01001459">
    <property type="protein sequence ID" value="GBP80373.1"/>
    <property type="molecule type" value="Genomic_DNA"/>
</dbReference>
<dbReference type="Proteomes" id="UP000299102">
    <property type="component" value="Unassembled WGS sequence"/>
</dbReference>
<sequence>MRKGLVASQLTLSLDDHQSQQYITKAVLTFKYSTRNIKALTASALTEGRRRVPPPYLLVDSRGAFVAFNNRKVFVIGSAVRIIIS</sequence>